<proteinExistence type="predicted"/>
<keyword evidence="3" id="KW-1185">Reference proteome</keyword>
<dbReference type="GO" id="GO:0032259">
    <property type="term" value="P:methylation"/>
    <property type="evidence" value="ECO:0007669"/>
    <property type="project" value="UniProtKB-KW"/>
</dbReference>
<sequence>MEAPVASGGGLGKIPSGGREFPPHINLNEPSIARAYDAVLGGKDNYEVDREVARELHRVMPDIRNLAWDNRAILGRGVRHLAAEVGIRQFIDLGSGLPTVENTHQVAQRHNPSARVVYVDNDPIVLAHGRALLEENDNTAVVTADLREPDAILRLPEVRRLIDLSEPVGIMLVGMLHHLHDDENPKGIVESYMNACPPGSYLFLTHFCRSSPDAAQLEDTFLEFLKTGRFRTQEEIEHYFEGLDLVDPGVVYLPEWRPDEEPERPLTVSQRLMVGGIARKP</sequence>
<dbReference type="CDD" id="cd02440">
    <property type="entry name" value="AdoMet_MTases"/>
    <property type="match status" value="1"/>
</dbReference>
<gene>
    <name evidence="2" type="ORF">EFW17_01275</name>
</gene>
<accession>A0A3N0EI61</accession>
<organism evidence="2 3">
    <name type="scientific">Halostreptopolyspora alba</name>
    <dbReference type="NCBI Taxonomy" id="2487137"/>
    <lineage>
        <taxon>Bacteria</taxon>
        <taxon>Bacillati</taxon>
        <taxon>Actinomycetota</taxon>
        <taxon>Actinomycetes</taxon>
        <taxon>Streptosporangiales</taxon>
        <taxon>Nocardiopsidaceae</taxon>
        <taxon>Halostreptopolyspora</taxon>
    </lineage>
</organism>
<dbReference type="Gene3D" id="3.40.50.150">
    <property type="entry name" value="Vaccinia Virus protein VP39"/>
    <property type="match status" value="1"/>
</dbReference>
<evidence type="ECO:0000256" key="1">
    <source>
        <dbReference type="SAM" id="MobiDB-lite"/>
    </source>
</evidence>
<dbReference type="SUPFAM" id="SSF53335">
    <property type="entry name" value="S-adenosyl-L-methionine-dependent methyltransferases"/>
    <property type="match status" value="1"/>
</dbReference>
<dbReference type="OrthoDB" id="3216820at2"/>
<dbReference type="PIRSF" id="PIRSF017393">
    <property type="entry name" value="MTase_SAV2177"/>
    <property type="match status" value="1"/>
</dbReference>
<keyword evidence="2" id="KW-0808">Transferase</keyword>
<dbReference type="InterPro" id="IPR006764">
    <property type="entry name" value="SAM_dep_MeTrfase_SAV2177_type"/>
</dbReference>
<dbReference type="GO" id="GO:0008168">
    <property type="term" value="F:methyltransferase activity"/>
    <property type="evidence" value="ECO:0007669"/>
    <property type="project" value="UniProtKB-KW"/>
</dbReference>
<name>A0A3N0EI61_9ACTN</name>
<keyword evidence="2" id="KW-0489">Methyltransferase</keyword>
<dbReference type="EMBL" id="RJMB01000001">
    <property type="protein sequence ID" value="RNL87474.1"/>
    <property type="molecule type" value="Genomic_DNA"/>
</dbReference>
<feature type="region of interest" description="Disordered" evidence="1">
    <location>
        <begin position="1"/>
        <end position="25"/>
    </location>
</feature>
<comment type="caution">
    <text evidence="2">The sequence shown here is derived from an EMBL/GenBank/DDBJ whole genome shotgun (WGS) entry which is preliminary data.</text>
</comment>
<evidence type="ECO:0000313" key="2">
    <source>
        <dbReference type="EMBL" id="RNL87474.1"/>
    </source>
</evidence>
<reference evidence="2 3" key="1">
    <citation type="submission" date="2018-11" db="EMBL/GenBank/DDBJ databases">
        <title>The genome draft of YIM 96095.</title>
        <authorList>
            <person name="Tang S.-K."/>
            <person name="Chunyu W.-X."/>
            <person name="Feng Y.-Z."/>
        </authorList>
    </citation>
    <scope>NUCLEOTIDE SEQUENCE [LARGE SCALE GENOMIC DNA]</scope>
    <source>
        <strain evidence="2 3">YIM 96095</strain>
    </source>
</reference>
<protein>
    <submittedName>
        <fullName evidence="2">SAM-dependent methyltransferase</fullName>
    </submittedName>
</protein>
<dbReference type="InterPro" id="IPR029063">
    <property type="entry name" value="SAM-dependent_MTases_sf"/>
</dbReference>
<dbReference type="Proteomes" id="UP000269198">
    <property type="component" value="Unassembled WGS sequence"/>
</dbReference>
<dbReference type="Pfam" id="PF04672">
    <property type="entry name" value="Methyltransf_19"/>
    <property type="match status" value="1"/>
</dbReference>
<dbReference type="AlphaFoldDB" id="A0A3N0EI61"/>
<evidence type="ECO:0000313" key="3">
    <source>
        <dbReference type="Proteomes" id="UP000269198"/>
    </source>
</evidence>